<sequence length="30" mass="3616">MYFVSEKSKIEYMVKELLGNKNFSHLHTEL</sequence>
<proteinExistence type="predicted"/>
<accession>K3YNL8</accession>
<dbReference type="Gramene" id="KQL02130">
    <property type="protein sequence ID" value="KQL02130"/>
    <property type="gene ID" value="SETIT_015860mg"/>
</dbReference>
<evidence type="ECO:0000313" key="2">
    <source>
        <dbReference type="Proteomes" id="UP000004995"/>
    </source>
</evidence>
<dbReference type="AlphaFoldDB" id="K3YNL8"/>
<protein>
    <submittedName>
        <fullName evidence="1">Uncharacterized protein</fullName>
    </submittedName>
</protein>
<dbReference type="HOGENOM" id="CLU_3407042_0_0_1"/>
<dbReference type="EnsemblPlants" id="KQL02130">
    <property type="protein sequence ID" value="KQL02130"/>
    <property type="gene ID" value="SETIT_015860mg"/>
</dbReference>
<reference evidence="1" key="2">
    <citation type="submission" date="2018-08" db="UniProtKB">
        <authorList>
            <consortium name="EnsemblPlants"/>
        </authorList>
    </citation>
    <scope>IDENTIFICATION</scope>
    <source>
        <strain evidence="1">Yugu1</strain>
    </source>
</reference>
<name>K3YNL8_SETIT</name>
<dbReference type="EMBL" id="AGNK02003920">
    <property type="status" value="NOT_ANNOTATED_CDS"/>
    <property type="molecule type" value="Genomic_DNA"/>
</dbReference>
<reference evidence="2" key="1">
    <citation type="journal article" date="2012" name="Nat. Biotechnol.">
        <title>Reference genome sequence of the model plant Setaria.</title>
        <authorList>
            <person name="Bennetzen J.L."/>
            <person name="Schmutz J."/>
            <person name="Wang H."/>
            <person name="Percifield R."/>
            <person name="Hawkins J."/>
            <person name="Pontaroli A.C."/>
            <person name="Estep M."/>
            <person name="Feng L."/>
            <person name="Vaughn J.N."/>
            <person name="Grimwood J."/>
            <person name="Jenkins J."/>
            <person name="Barry K."/>
            <person name="Lindquist E."/>
            <person name="Hellsten U."/>
            <person name="Deshpande S."/>
            <person name="Wang X."/>
            <person name="Wu X."/>
            <person name="Mitros T."/>
            <person name="Triplett J."/>
            <person name="Yang X."/>
            <person name="Ye C.Y."/>
            <person name="Mauro-Herrera M."/>
            <person name="Wang L."/>
            <person name="Li P."/>
            <person name="Sharma M."/>
            <person name="Sharma R."/>
            <person name="Ronald P.C."/>
            <person name="Panaud O."/>
            <person name="Kellogg E.A."/>
            <person name="Brutnell T.P."/>
            <person name="Doust A.N."/>
            <person name="Tuskan G.A."/>
            <person name="Rokhsar D."/>
            <person name="Devos K.M."/>
        </authorList>
    </citation>
    <scope>NUCLEOTIDE SEQUENCE [LARGE SCALE GENOMIC DNA]</scope>
    <source>
        <strain evidence="2">cv. Yugu1</strain>
    </source>
</reference>
<dbReference type="InParanoid" id="K3YNL8"/>
<keyword evidence="2" id="KW-1185">Reference proteome</keyword>
<evidence type="ECO:0000313" key="1">
    <source>
        <dbReference type="EnsemblPlants" id="KQL02130"/>
    </source>
</evidence>
<dbReference type="Proteomes" id="UP000004995">
    <property type="component" value="Unassembled WGS sequence"/>
</dbReference>
<organism evidence="1 2">
    <name type="scientific">Setaria italica</name>
    <name type="common">Foxtail millet</name>
    <name type="synonym">Panicum italicum</name>
    <dbReference type="NCBI Taxonomy" id="4555"/>
    <lineage>
        <taxon>Eukaryota</taxon>
        <taxon>Viridiplantae</taxon>
        <taxon>Streptophyta</taxon>
        <taxon>Embryophyta</taxon>
        <taxon>Tracheophyta</taxon>
        <taxon>Spermatophyta</taxon>
        <taxon>Magnoliopsida</taxon>
        <taxon>Liliopsida</taxon>
        <taxon>Poales</taxon>
        <taxon>Poaceae</taxon>
        <taxon>PACMAD clade</taxon>
        <taxon>Panicoideae</taxon>
        <taxon>Panicodae</taxon>
        <taxon>Paniceae</taxon>
        <taxon>Cenchrinae</taxon>
        <taxon>Setaria</taxon>
    </lineage>
</organism>